<keyword evidence="4" id="KW-0597">Phosphoprotein</keyword>
<dbReference type="Gene3D" id="3.30.565.10">
    <property type="entry name" value="Histidine kinase-like ATPase, C-terminal domain"/>
    <property type="match status" value="1"/>
</dbReference>
<keyword evidence="5" id="KW-0808">Transferase</keyword>
<protein>
    <recommendedName>
        <fullName evidence="8">Sensor-like histidine kinase SenX3</fullName>
        <ecNumber evidence="3">2.7.13.3</ecNumber>
    </recommendedName>
</protein>
<dbReference type="AlphaFoldDB" id="A0A133NUT6"/>
<evidence type="ECO:0000256" key="9">
    <source>
        <dbReference type="SAM" id="Phobius"/>
    </source>
</evidence>
<feature type="transmembrane region" description="Helical" evidence="9">
    <location>
        <begin position="159"/>
        <end position="181"/>
    </location>
</feature>
<dbReference type="GO" id="GO:0005886">
    <property type="term" value="C:plasma membrane"/>
    <property type="evidence" value="ECO:0007669"/>
    <property type="project" value="UniProtKB-SubCell"/>
</dbReference>
<evidence type="ECO:0000313" key="12">
    <source>
        <dbReference type="Proteomes" id="UP000070687"/>
    </source>
</evidence>
<dbReference type="PATRIC" id="fig|2702.100.peg.868"/>
<keyword evidence="9" id="KW-0812">Transmembrane</keyword>
<dbReference type="InterPro" id="IPR003661">
    <property type="entry name" value="HisK_dim/P_dom"/>
</dbReference>
<dbReference type="OrthoDB" id="9757990at2"/>
<keyword evidence="7" id="KW-0902">Two-component regulatory system</keyword>
<evidence type="ECO:0000256" key="1">
    <source>
        <dbReference type="ARBA" id="ARBA00000085"/>
    </source>
</evidence>
<dbReference type="GO" id="GO:0004721">
    <property type="term" value="F:phosphoprotein phosphatase activity"/>
    <property type="evidence" value="ECO:0007669"/>
    <property type="project" value="TreeGrafter"/>
</dbReference>
<dbReference type="SUPFAM" id="SSF47384">
    <property type="entry name" value="Homodimeric domain of signal transducing histidine kinase"/>
    <property type="match status" value="1"/>
</dbReference>
<keyword evidence="6 11" id="KW-0418">Kinase</keyword>
<evidence type="ECO:0000313" key="11">
    <source>
        <dbReference type="EMBL" id="KXA20048.1"/>
    </source>
</evidence>
<evidence type="ECO:0000256" key="6">
    <source>
        <dbReference type="ARBA" id="ARBA00022777"/>
    </source>
</evidence>
<dbReference type="InterPro" id="IPR036890">
    <property type="entry name" value="HATPase_C_sf"/>
</dbReference>
<dbReference type="InterPro" id="IPR005467">
    <property type="entry name" value="His_kinase_dom"/>
</dbReference>
<evidence type="ECO:0000256" key="7">
    <source>
        <dbReference type="ARBA" id="ARBA00023012"/>
    </source>
</evidence>
<evidence type="ECO:0000256" key="8">
    <source>
        <dbReference type="ARBA" id="ARBA00039401"/>
    </source>
</evidence>
<dbReference type="InterPro" id="IPR036097">
    <property type="entry name" value="HisK_dim/P_sf"/>
</dbReference>
<dbReference type="PANTHER" id="PTHR45453:SF1">
    <property type="entry name" value="PHOSPHATE REGULON SENSOR PROTEIN PHOR"/>
    <property type="match status" value="1"/>
</dbReference>
<comment type="caution">
    <text evidence="11">The sequence shown here is derived from an EMBL/GenBank/DDBJ whole genome shotgun (WGS) entry which is preliminary data.</text>
</comment>
<dbReference type="SUPFAM" id="SSF55874">
    <property type="entry name" value="ATPase domain of HSP90 chaperone/DNA topoisomerase II/histidine kinase"/>
    <property type="match status" value="1"/>
</dbReference>
<dbReference type="GO" id="GO:0000155">
    <property type="term" value="F:phosphorelay sensor kinase activity"/>
    <property type="evidence" value="ECO:0007669"/>
    <property type="project" value="InterPro"/>
</dbReference>
<evidence type="ECO:0000256" key="5">
    <source>
        <dbReference type="ARBA" id="ARBA00022679"/>
    </source>
</evidence>
<dbReference type="GO" id="GO:0016036">
    <property type="term" value="P:cellular response to phosphate starvation"/>
    <property type="evidence" value="ECO:0007669"/>
    <property type="project" value="TreeGrafter"/>
</dbReference>
<feature type="transmembrane region" description="Helical" evidence="9">
    <location>
        <begin position="12"/>
        <end position="35"/>
    </location>
</feature>
<dbReference type="InterPro" id="IPR050351">
    <property type="entry name" value="BphY/WalK/GraS-like"/>
</dbReference>
<evidence type="ECO:0000256" key="2">
    <source>
        <dbReference type="ARBA" id="ARBA00004236"/>
    </source>
</evidence>
<comment type="subcellular location">
    <subcellularLocation>
        <location evidence="2">Cell membrane</location>
    </subcellularLocation>
</comment>
<keyword evidence="9" id="KW-0472">Membrane</keyword>
<accession>A0A133NUT6</accession>
<name>A0A133NUT6_GARVA</name>
<dbReference type="InterPro" id="IPR003594">
    <property type="entry name" value="HATPase_dom"/>
</dbReference>
<dbReference type="PANTHER" id="PTHR45453">
    <property type="entry name" value="PHOSPHATE REGULON SENSOR PROTEIN PHOR"/>
    <property type="match status" value="1"/>
</dbReference>
<proteinExistence type="predicted"/>
<feature type="domain" description="Histidine kinase" evidence="10">
    <location>
        <begin position="247"/>
        <end position="466"/>
    </location>
</feature>
<dbReference type="Proteomes" id="UP000070687">
    <property type="component" value="Unassembled WGS sequence"/>
</dbReference>
<dbReference type="SMART" id="SM00387">
    <property type="entry name" value="HATPase_c"/>
    <property type="match status" value="1"/>
</dbReference>
<dbReference type="PROSITE" id="PS50109">
    <property type="entry name" value="HIS_KIN"/>
    <property type="match status" value="1"/>
</dbReference>
<dbReference type="RefSeq" id="WP_016636910.1">
    <property type="nucleotide sequence ID" value="NZ_KQ956862.1"/>
</dbReference>
<dbReference type="SMART" id="SM00388">
    <property type="entry name" value="HisKA"/>
    <property type="match status" value="1"/>
</dbReference>
<dbReference type="CDD" id="cd00075">
    <property type="entry name" value="HATPase"/>
    <property type="match status" value="1"/>
</dbReference>
<dbReference type="InterPro" id="IPR004358">
    <property type="entry name" value="Sig_transdc_His_kin-like_C"/>
</dbReference>
<evidence type="ECO:0000259" key="10">
    <source>
        <dbReference type="PROSITE" id="PS50109"/>
    </source>
</evidence>
<dbReference type="eggNOG" id="COG0642">
    <property type="taxonomic scope" value="Bacteria"/>
</dbReference>
<dbReference type="EMBL" id="LRQB01000053">
    <property type="protein sequence ID" value="KXA20048.1"/>
    <property type="molecule type" value="Genomic_DNA"/>
</dbReference>
<dbReference type="Pfam" id="PF02518">
    <property type="entry name" value="HATPase_c"/>
    <property type="match status" value="1"/>
</dbReference>
<dbReference type="EC" id="2.7.13.3" evidence="3"/>
<dbReference type="Gene3D" id="1.10.287.130">
    <property type="match status" value="1"/>
</dbReference>
<reference evidence="11 12" key="1">
    <citation type="submission" date="2016-01" db="EMBL/GenBank/DDBJ databases">
        <authorList>
            <person name="Oliw E.H."/>
        </authorList>
    </citation>
    <scope>NUCLEOTIDE SEQUENCE [LARGE SCALE GENOMIC DNA]</scope>
    <source>
        <strain evidence="11 12">PSS_7772B</strain>
    </source>
</reference>
<comment type="catalytic activity">
    <reaction evidence="1">
        <text>ATP + protein L-histidine = ADP + protein N-phospho-L-histidine.</text>
        <dbReference type="EC" id="2.7.13.3"/>
    </reaction>
</comment>
<keyword evidence="9" id="KW-1133">Transmembrane helix</keyword>
<dbReference type="Pfam" id="PF00512">
    <property type="entry name" value="HisKA"/>
    <property type="match status" value="1"/>
</dbReference>
<evidence type="ECO:0000256" key="4">
    <source>
        <dbReference type="ARBA" id="ARBA00022553"/>
    </source>
</evidence>
<organism evidence="11 12">
    <name type="scientific">Gardnerella vaginalis</name>
    <dbReference type="NCBI Taxonomy" id="2702"/>
    <lineage>
        <taxon>Bacteria</taxon>
        <taxon>Bacillati</taxon>
        <taxon>Actinomycetota</taxon>
        <taxon>Actinomycetes</taxon>
        <taxon>Bifidobacteriales</taxon>
        <taxon>Bifidobacteriaceae</taxon>
        <taxon>Gardnerella</taxon>
    </lineage>
</organism>
<sequence>MKSIPKLIQRFISIFLLSSVLIVLMNIIAFVVLIGNYAPDKEMSPYSIAKETGEALQLSASGDYALSKNMSSKLTNSGAWAILIDNNTLKVVWKTENVPAGIPNDYTLSDIANLSVGYIDGYPTYTGKNKDGVVVVGFPHNSFWKHTRPSWNYSLISNFPQIVLSVLFINILLILGIYLIANIKLLKSINPITKGIQRLSSGESVHIPETGALSEISSNINSASDILQIQKEQLRKRETARANWIAGVSHDIRTPLSMVMGYAGQLENSLHILEEDRKKATMIIKQSVRMKNLINDLNLASKLEYNMQPIMKKEENVVAVVRQVVVDFMNMGMQDEFSIKWETNAELTVCNINVDKDLLKRAISNLIQNSISHNENGCTIYVSVAANNNNCIICVEDNGIGVSDEKIEKLNHEPHYMICDTSTAEQRHGLGLLIVQQIIGAHNGTVDISRSKYGGFKVELTVPSKKCGL</sequence>
<dbReference type="PRINTS" id="PR00344">
    <property type="entry name" value="BCTRLSENSOR"/>
</dbReference>
<evidence type="ECO:0000256" key="3">
    <source>
        <dbReference type="ARBA" id="ARBA00012438"/>
    </source>
</evidence>
<gene>
    <name evidence="11" type="ORF">HMPREF3208_00887</name>
</gene>
<dbReference type="CDD" id="cd00082">
    <property type="entry name" value="HisKA"/>
    <property type="match status" value="1"/>
</dbReference>